<name>A0A5K7ZGZ8_9BACT</name>
<evidence type="ECO:0000313" key="4">
    <source>
        <dbReference type="EMBL" id="BBO80256.1"/>
    </source>
</evidence>
<dbReference type="RefSeq" id="WP_155321269.1">
    <property type="nucleotide sequence ID" value="NZ_AP021876.1"/>
</dbReference>
<dbReference type="Pfam" id="PF13727">
    <property type="entry name" value="CoA_binding_3"/>
    <property type="match status" value="1"/>
</dbReference>
<accession>A0A5K7ZGZ8</accession>
<feature type="transmembrane region" description="Helical" evidence="2">
    <location>
        <begin position="90"/>
        <end position="108"/>
    </location>
</feature>
<feature type="domain" description="Polysaccharide biosynthesis protein CapD-like" evidence="3">
    <location>
        <begin position="298"/>
        <end position="579"/>
    </location>
</feature>
<evidence type="ECO:0000256" key="1">
    <source>
        <dbReference type="ARBA" id="ARBA00007430"/>
    </source>
</evidence>
<proteinExistence type="inferred from homology"/>
<feature type="transmembrane region" description="Helical" evidence="2">
    <location>
        <begin position="49"/>
        <end position="69"/>
    </location>
</feature>
<dbReference type="SUPFAM" id="SSF51735">
    <property type="entry name" value="NAD(P)-binding Rossmann-fold domains"/>
    <property type="match status" value="2"/>
</dbReference>
<dbReference type="Proteomes" id="UP000425960">
    <property type="component" value="Chromosome"/>
</dbReference>
<dbReference type="InterPro" id="IPR036291">
    <property type="entry name" value="NAD(P)-bd_dom_sf"/>
</dbReference>
<gene>
    <name evidence="4" type="ORF">DSCO28_08220</name>
</gene>
<comment type="similarity">
    <text evidence="1">Belongs to the polysaccharide synthase family.</text>
</comment>
<reference evidence="4 5" key="1">
    <citation type="submission" date="2019-11" db="EMBL/GenBank/DDBJ databases">
        <title>Comparative genomics of hydrocarbon-degrading Desulfosarcina strains.</title>
        <authorList>
            <person name="Watanabe M."/>
            <person name="Kojima H."/>
            <person name="Fukui M."/>
        </authorList>
    </citation>
    <scope>NUCLEOTIDE SEQUENCE [LARGE SCALE GENOMIC DNA]</scope>
    <source>
        <strain evidence="4 5">28bB2T</strain>
    </source>
</reference>
<organism evidence="4 5">
    <name type="scientific">Desulfosarcina ovata subsp. sediminis</name>
    <dbReference type="NCBI Taxonomy" id="885957"/>
    <lineage>
        <taxon>Bacteria</taxon>
        <taxon>Pseudomonadati</taxon>
        <taxon>Thermodesulfobacteriota</taxon>
        <taxon>Desulfobacteria</taxon>
        <taxon>Desulfobacterales</taxon>
        <taxon>Desulfosarcinaceae</taxon>
        <taxon>Desulfosarcina</taxon>
    </lineage>
</organism>
<dbReference type="Pfam" id="PF02719">
    <property type="entry name" value="Polysacc_synt_2"/>
    <property type="match status" value="1"/>
</dbReference>
<keyword evidence="2" id="KW-0812">Transmembrane</keyword>
<dbReference type="Gene3D" id="3.40.50.720">
    <property type="entry name" value="NAD(P)-binding Rossmann-like Domain"/>
    <property type="match status" value="2"/>
</dbReference>
<keyword evidence="2" id="KW-0472">Membrane</keyword>
<evidence type="ECO:0000313" key="5">
    <source>
        <dbReference type="Proteomes" id="UP000425960"/>
    </source>
</evidence>
<dbReference type="InterPro" id="IPR003869">
    <property type="entry name" value="Polysac_CapD-like"/>
</dbReference>
<dbReference type="PANTHER" id="PTHR43318:SF1">
    <property type="entry name" value="POLYSACCHARIDE BIOSYNTHESIS PROTEIN EPSC-RELATED"/>
    <property type="match status" value="1"/>
</dbReference>
<keyword evidence="2" id="KW-1133">Transmembrane helix</keyword>
<dbReference type="KEGG" id="dov:DSCO28_08220"/>
<protein>
    <submittedName>
        <fullName evidence="4">Nucleoside-diphosphate sugar epimerase</fullName>
    </submittedName>
</protein>
<dbReference type="EMBL" id="AP021876">
    <property type="protein sequence ID" value="BBO80256.1"/>
    <property type="molecule type" value="Genomic_DNA"/>
</dbReference>
<dbReference type="PANTHER" id="PTHR43318">
    <property type="entry name" value="UDP-N-ACETYLGLUCOSAMINE 4,6-DEHYDRATASE"/>
    <property type="match status" value="1"/>
</dbReference>
<evidence type="ECO:0000259" key="3">
    <source>
        <dbReference type="Pfam" id="PF02719"/>
    </source>
</evidence>
<dbReference type="AlphaFoldDB" id="A0A5K7ZGZ8"/>
<feature type="transmembrane region" description="Helical" evidence="2">
    <location>
        <begin position="16"/>
        <end position="37"/>
    </location>
</feature>
<dbReference type="InterPro" id="IPR051203">
    <property type="entry name" value="Polysaccharide_Synthase-Rel"/>
</dbReference>
<evidence type="ECO:0000256" key="2">
    <source>
        <dbReference type="SAM" id="Phobius"/>
    </source>
</evidence>
<dbReference type="CDD" id="cd05237">
    <property type="entry name" value="UDP_invert_4-6DH_SDR_e"/>
    <property type="match status" value="1"/>
</dbReference>
<sequence length="630" mass="70625">MKKIFSLIRLSSKKNFYVLILSDIVLLTLSYLIAYAIRFEGQIGIEEITIIKQTIFPILIFKLIVFYFFNLYRGMWRYTSIVDLLNVTKAILISSAVIIITLLMLSRFEGFSRSVFVIDAIFSLIFIGGSRLAIRILLIGSTGTVQLLRDGKSKQKRILIIGAGDAAERIIREIKDNPALNYKIVGLLDDDQKKNGMILHGVKIVGEINVLSDVIDTLKVDEIIIAIHQVTAEAMRKIVQMCESTNVKYRTLPSLSEIIDGKVSIKSVRDISYKDLLGRPVVELENDKISELLTEKVIIVTGAGGSIGSELCRQVCKYKPALVVLFDSSESNLYAIQMELKHVITYVKYRAVLGRVQDKKLVDAILKKYSPDVIFHAAAYKHVPLVERNPWEGVFSNIIGTNTMVGAAIKHKVKRFVLVSTDKAVRPTNIMGASKRVAEKIVQFQNCGETKFMAVRFGNVIGSSGSVIPLFLSQIRKGGPVTITHPEITRYFMTIEEAAQLILQAFTMGDKCEIFILEMGTPIKIVDMARDLIKLSGKIPDKEIEIKFTGLRPGEKLYEELITEGEGIVKTDHKKILVLRNGSNVFDIKWFDEKLQELCLQAGSHNAQGIKNILKEIVPEYKMSDDEAVC</sequence>